<dbReference type="Proteomes" id="UP001551675">
    <property type="component" value="Unassembled WGS sequence"/>
</dbReference>
<accession>A0ABV3GE30</accession>
<dbReference type="InterPro" id="IPR023582">
    <property type="entry name" value="Impact"/>
</dbReference>
<keyword evidence="5" id="KW-1185">Reference proteome</keyword>
<sequence>MPSYLTITDPIEHETEVRRSRFICALAPVGTEEEARAFIAGRRRLYGDANHNCTAYVIGSRAQKADDDGEPGGTAGTPMLEVLNRRGFADVVAVVTRYFGGVLLGAGGLVRAYGGAVGEALDRATSVRMVPATIMSVVVDHAHSGRLENDLRASPYPVRAVDYGADVTFEVAVADDARGGFARWLAGVTAGRAIALPGDGVHLREDRAVSSPERSA</sequence>
<dbReference type="Pfam" id="PF01205">
    <property type="entry name" value="Impact_N"/>
    <property type="match status" value="1"/>
</dbReference>
<dbReference type="InterPro" id="IPR036956">
    <property type="entry name" value="Impact_N_sf"/>
</dbReference>
<dbReference type="Gene3D" id="3.30.230.30">
    <property type="entry name" value="Impact, N-terminal domain"/>
    <property type="match status" value="1"/>
</dbReference>
<organism evidence="4 5">
    <name type="scientific">Microtetraspora glauca</name>
    <dbReference type="NCBI Taxonomy" id="1996"/>
    <lineage>
        <taxon>Bacteria</taxon>
        <taxon>Bacillati</taxon>
        <taxon>Actinomycetota</taxon>
        <taxon>Actinomycetes</taxon>
        <taxon>Streptosporangiales</taxon>
        <taxon>Streptosporangiaceae</taxon>
        <taxon>Microtetraspora</taxon>
    </lineage>
</organism>
<comment type="caution">
    <text evidence="4">The sequence shown here is derived from an EMBL/GenBank/DDBJ whole genome shotgun (WGS) entry which is preliminary data.</text>
</comment>
<dbReference type="InterPro" id="IPR001498">
    <property type="entry name" value="Impact_N"/>
</dbReference>
<dbReference type="InterPro" id="IPR015269">
    <property type="entry name" value="UPF0029_Impact_C"/>
</dbReference>
<dbReference type="InterPro" id="IPR015796">
    <property type="entry name" value="Impact_YigZ-like"/>
</dbReference>
<proteinExistence type="inferred from homology"/>
<protein>
    <submittedName>
        <fullName evidence="4">YigZ family protein</fullName>
    </submittedName>
</protein>
<dbReference type="InterPro" id="IPR035647">
    <property type="entry name" value="EFG_III/V"/>
</dbReference>
<evidence type="ECO:0000259" key="2">
    <source>
        <dbReference type="Pfam" id="PF01205"/>
    </source>
</evidence>
<dbReference type="PANTHER" id="PTHR16301">
    <property type="entry name" value="IMPACT-RELATED"/>
    <property type="match status" value="1"/>
</dbReference>
<feature type="domain" description="UPF0029" evidence="3">
    <location>
        <begin position="137"/>
        <end position="192"/>
    </location>
</feature>
<dbReference type="NCBIfam" id="TIGR00257">
    <property type="entry name" value="IMPACT_YIGZ"/>
    <property type="match status" value="1"/>
</dbReference>
<reference evidence="4 5" key="1">
    <citation type="submission" date="2024-06" db="EMBL/GenBank/DDBJ databases">
        <title>The Natural Products Discovery Center: Release of the First 8490 Sequenced Strains for Exploring Actinobacteria Biosynthetic Diversity.</title>
        <authorList>
            <person name="Kalkreuter E."/>
            <person name="Kautsar S.A."/>
            <person name="Yang D."/>
            <person name="Bader C.D."/>
            <person name="Teijaro C.N."/>
            <person name="Fluegel L."/>
            <person name="Davis C.M."/>
            <person name="Simpson J.R."/>
            <person name="Lauterbach L."/>
            <person name="Steele A.D."/>
            <person name="Gui C."/>
            <person name="Meng S."/>
            <person name="Li G."/>
            <person name="Viehrig K."/>
            <person name="Ye F."/>
            <person name="Su P."/>
            <person name="Kiefer A.F."/>
            <person name="Nichols A."/>
            <person name="Cepeda A.J."/>
            <person name="Yan W."/>
            <person name="Fan B."/>
            <person name="Jiang Y."/>
            <person name="Adhikari A."/>
            <person name="Zheng C.-J."/>
            <person name="Schuster L."/>
            <person name="Cowan T.M."/>
            <person name="Smanski M.J."/>
            <person name="Chevrette M.G."/>
            <person name="De Carvalho L.P.S."/>
            <person name="Shen B."/>
        </authorList>
    </citation>
    <scope>NUCLEOTIDE SEQUENCE [LARGE SCALE GENOMIC DNA]</scope>
    <source>
        <strain evidence="4 5">NPDC050100</strain>
    </source>
</reference>
<gene>
    <name evidence="4" type="ORF">AB0I59_14750</name>
</gene>
<evidence type="ECO:0000313" key="4">
    <source>
        <dbReference type="EMBL" id="MEV0969894.1"/>
    </source>
</evidence>
<evidence type="ECO:0000259" key="3">
    <source>
        <dbReference type="Pfam" id="PF09186"/>
    </source>
</evidence>
<evidence type="ECO:0000256" key="1">
    <source>
        <dbReference type="ARBA" id="ARBA00007665"/>
    </source>
</evidence>
<dbReference type="Pfam" id="PF09186">
    <property type="entry name" value="DUF1949"/>
    <property type="match status" value="1"/>
</dbReference>
<evidence type="ECO:0000313" key="5">
    <source>
        <dbReference type="Proteomes" id="UP001551675"/>
    </source>
</evidence>
<dbReference type="PANTHER" id="PTHR16301:SF20">
    <property type="entry name" value="IMPACT FAMILY MEMBER YIGZ"/>
    <property type="match status" value="1"/>
</dbReference>
<name>A0ABV3GE30_MICGL</name>
<dbReference type="SUPFAM" id="SSF54980">
    <property type="entry name" value="EF-G C-terminal domain-like"/>
    <property type="match status" value="1"/>
</dbReference>
<dbReference type="SUPFAM" id="SSF54211">
    <property type="entry name" value="Ribosomal protein S5 domain 2-like"/>
    <property type="match status" value="1"/>
</dbReference>
<feature type="domain" description="Impact N-terminal" evidence="2">
    <location>
        <begin position="18"/>
        <end position="121"/>
    </location>
</feature>
<dbReference type="EMBL" id="JBFALK010000007">
    <property type="protein sequence ID" value="MEV0969894.1"/>
    <property type="molecule type" value="Genomic_DNA"/>
</dbReference>
<dbReference type="InterPro" id="IPR020568">
    <property type="entry name" value="Ribosomal_Su5_D2-typ_SF"/>
</dbReference>
<comment type="similarity">
    <text evidence="1">Belongs to the IMPACT family.</text>
</comment>
<dbReference type="RefSeq" id="WP_358132914.1">
    <property type="nucleotide sequence ID" value="NZ_JBFALK010000007.1"/>
</dbReference>